<dbReference type="RefSeq" id="XP_009532213.1">
    <property type="nucleotide sequence ID" value="XM_009533918.1"/>
</dbReference>
<sequence length="454" mass="49476">LDYRGTGRSTLLDCVAAQALTTGSPSSRDVDPTEIAAYAKALEIEYNDLAVFSITSTATDLATLISKYTNGASTIVYGASYGSTLATRLMHMNPPEVAGYVLDGIASVPGAPAGKFEYLSTYETDFGEVGDHFLNLCALDSACSTHFSKKSLSDTLEDLLVQFDKDPSSTCAALVSNKTSSWSSVKASNATASFKLRKTLGNLLPGPGERTLIPPIVYRLSRCSAEDVEVMTNFFNVRYGGGSPAQSDEYSSDLLANLIMFSEMWEVPGPSLDEMNARFAGTKLSDGSIYILAPVYCAFTKDKSEWCKQLGFGDYEANAILYERDEYWNKSATIPSQASVLLLSSRMDAKTPHKYARTLLDILDGDNKELISFDDTNHVALLWSFLVDNDYSSETCGMRLLASYVSSGGNLQKLDRSCVDEMPPFNLTTPSELKYKYLGTEDAYDGAFDASLRQ</sequence>
<dbReference type="AlphaFoldDB" id="G4ZXS2"/>
<dbReference type="GeneID" id="20660010"/>
<evidence type="ECO:0000313" key="3">
    <source>
        <dbReference type="Proteomes" id="UP000002640"/>
    </source>
</evidence>
<dbReference type="PANTHER" id="PTHR43039">
    <property type="entry name" value="ESTERASE-RELATED"/>
    <property type="match status" value="1"/>
</dbReference>
<evidence type="ECO:0000313" key="2">
    <source>
        <dbReference type="EMBL" id="EGZ11880.1"/>
    </source>
</evidence>
<dbReference type="Proteomes" id="UP000002640">
    <property type="component" value="Unassembled WGS sequence"/>
</dbReference>
<organism evidence="2 3">
    <name type="scientific">Phytophthora sojae (strain P6497)</name>
    <name type="common">Soybean stem and root rot agent</name>
    <name type="synonym">Phytophthora megasperma f. sp. glycines</name>
    <dbReference type="NCBI Taxonomy" id="1094619"/>
    <lineage>
        <taxon>Eukaryota</taxon>
        <taxon>Sar</taxon>
        <taxon>Stramenopiles</taxon>
        <taxon>Oomycota</taxon>
        <taxon>Peronosporomycetes</taxon>
        <taxon>Peronosporales</taxon>
        <taxon>Peronosporaceae</taxon>
        <taxon>Phytophthora</taxon>
    </lineage>
</organism>
<dbReference type="SMR" id="G4ZXS2"/>
<keyword evidence="3" id="KW-1185">Reference proteome</keyword>
<dbReference type="OMA" id="SEMWEVP"/>
<evidence type="ECO:0000256" key="1">
    <source>
        <dbReference type="ARBA" id="ARBA00008645"/>
    </source>
</evidence>
<dbReference type="InParanoid" id="G4ZXS2"/>
<dbReference type="SUPFAM" id="SSF53474">
    <property type="entry name" value="alpha/beta-Hydrolases"/>
    <property type="match status" value="1"/>
</dbReference>
<evidence type="ECO:0008006" key="4">
    <source>
        <dbReference type="Google" id="ProtNLM"/>
    </source>
</evidence>
<proteinExistence type="inferred from homology"/>
<feature type="non-terminal residue" evidence="2">
    <location>
        <position position="1"/>
    </location>
</feature>
<gene>
    <name evidence="2" type="ORF">PHYSODRAFT_518068</name>
</gene>
<dbReference type="KEGG" id="psoj:PHYSODRAFT_518068"/>
<dbReference type="Gene3D" id="3.40.50.1820">
    <property type="entry name" value="alpha/beta hydrolase"/>
    <property type="match status" value="1"/>
</dbReference>
<comment type="similarity">
    <text evidence="1">Belongs to the AB hydrolase superfamily.</text>
</comment>
<name>G4ZXS2_PHYSP</name>
<dbReference type="STRING" id="1094619.G4ZXS2"/>
<dbReference type="EMBL" id="JH159157">
    <property type="protein sequence ID" value="EGZ11880.1"/>
    <property type="molecule type" value="Genomic_DNA"/>
</dbReference>
<dbReference type="InterPro" id="IPR029058">
    <property type="entry name" value="AB_hydrolase_fold"/>
</dbReference>
<reference evidence="2 3" key="1">
    <citation type="journal article" date="2006" name="Science">
        <title>Phytophthora genome sequences uncover evolutionary origins and mechanisms of pathogenesis.</title>
        <authorList>
            <person name="Tyler B.M."/>
            <person name="Tripathy S."/>
            <person name="Zhang X."/>
            <person name="Dehal P."/>
            <person name="Jiang R.H."/>
            <person name="Aerts A."/>
            <person name="Arredondo F.D."/>
            <person name="Baxter L."/>
            <person name="Bensasson D."/>
            <person name="Beynon J.L."/>
            <person name="Chapman J."/>
            <person name="Damasceno C.M."/>
            <person name="Dorrance A.E."/>
            <person name="Dou D."/>
            <person name="Dickerman A.W."/>
            <person name="Dubchak I.L."/>
            <person name="Garbelotto M."/>
            <person name="Gijzen M."/>
            <person name="Gordon S.G."/>
            <person name="Govers F."/>
            <person name="Grunwald N.J."/>
            <person name="Huang W."/>
            <person name="Ivors K.L."/>
            <person name="Jones R.W."/>
            <person name="Kamoun S."/>
            <person name="Krampis K."/>
            <person name="Lamour K.H."/>
            <person name="Lee M.K."/>
            <person name="McDonald W.H."/>
            <person name="Medina M."/>
            <person name="Meijer H.J."/>
            <person name="Nordberg E.K."/>
            <person name="Maclean D.J."/>
            <person name="Ospina-Giraldo M.D."/>
            <person name="Morris P.F."/>
            <person name="Phuntumart V."/>
            <person name="Putnam N.H."/>
            <person name="Rash S."/>
            <person name="Rose J.K."/>
            <person name="Sakihama Y."/>
            <person name="Salamov A.A."/>
            <person name="Savidor A."/>
            <person name="Scheuring C.F."/>
            <person name="Smith B.M."/>
            <person name="Sobral B.W."/>
            <person name="Terry A."/>
            <person name="Torto-Alalibo T.A."/>
            <person name="Win J."/>
            <person name="Xu Z."/>
            <person name="Zhang H."/>
            <person name="Grigoriev I.V."/>
            <person name="Rokhsar D.S."/>
            <person name="Boore J.L."/>
        </authorList>
    </citation>
    <scope>NUCLEOTIDE SEQUENCE [LARGE SCALE GENOMIC DNA]</scope>
    <source>
        <strain evidence="2 3">P6497</strain>
    </source>
</reference>
<protein>
    <recommendedName>
        <fullName evidence="4">AB hydrolase-1 domain-containing protein</fullName>
    </recommendedName>
</protein>
<accession>G4ZXS2</accession>